<evidence type="ECO:0000313" key="2">
    <source>
        <dbReference type="Proteomes" id="UP000010959"/>
    </source>
</evidence>
<comment type="caution">
    <text evidence="1">The sequence shown here is derived from an EMBL/GenBank/DDBJ whole genome shotgun (WGS) entry which is preliminary data.</text>
</comment>
<dbReference type="AlphaFoldDB" id="L7CJT9"/>
<dbReference type="PATRIC" id="fig|993516.3.peg.2175"/>
<accession>L7CJT9</accession>
<sequence>MGPRPFLLSYLANCEGASDCDGAFGSVVGSVLEPTPWEVVDDLSTRLKAWE</sequence>
<proteinExistence type="predicted"/>
<dbReference type="Proteomes" id="UP000010959">
    <property type="component" value="Unassembled WGS sequence"/>
</dbReference>
<reference evidence="1 2" key="1">
    <citation type="journal article" date="2013" name="Mar. Genomics">
        <title>Expression of sulfatases in Rhodopirellula baltica and the diversity of sulfatases in the genus Rhodopirellula.</title>
        <authorList>
            <person name="Wegner C.E."/>
            <person name="Richter-Heitmann T."/>
            <person name="Klindworth A."/>
            <person name="Klockow C."/>
            <person name="Richter M."/>
            <person name="Achstetter T."/>
            <person name="Glockner F.O."/>
            <person name="Harder J."/>
        </authorList>
    </citation>
    <scope>NUCLEOTIDE SEQUENCE [LARGE SCALE GENOMIC DNA]</scope>
    <source>
        <strain evidence="1 2">SWK14</strain>
    </source>
</reference>
<organism evidence="1 2">
    <name type="scientific">Rhodopirellula baltica SWK14</name>
    <dbReference type="NCBI Taxonomy" id="993516"/>
    <lineage>
        <taxon>Bacteria</taxon>
        <taxon>Pseudomonadati</taxon>
        <taxon>Planctomycetota</taxon>
        <taxon>Planctomycetia</taxon>
        <taxon>Pirellulales</taxon>
        <taxon>Pirellulaceae</taxon>
        <taxon>Rhodopirellula</taxon>
    </lineage>
</organism>
<name>L7CJT9_RHOBT</name>
<protein>
    <submittedName>
        <fullName evidence="1">Uncharacterized protein</fullName>
    </submittedName>
</protein>
<dbReference type="EMBL" id="AMWG01000043">
    <property type="protein sequence ID" value="ELP33902.1"/>
    <property type="molecule type" value="Genomic_DNA"/>
</dbReference>
<evidence type="ECO:0000313" key="1">
    <source>
        <dbReference type="EMBL" id="ELP33902.1"/>
    </source>
</evidence>
<gene>
    <name evidence="1" type="ORF">RBSWK_02038</name>
</gene>